<dbReference type="Gene3D" id="3.30.300.20">
    <property type="match status" value="1"/>
</dbReference>
<dbReference type="AlphaFoldDB" id="A0A9P0KQV3"/>
<sequence length="358" mass="41231">MRIPNLKNCLQLRKCYLHTTNILANRQTGNAMKKVLGLKKRKYFFADSPPAISSPEIFSKGASDGKHGDSRRVAVLNKLFMRHITDQMVTGQYASEILGHGIEVNKVKVTPDYKFLRVYWIARKSKNDEAIERILNKNAGFLRHELSSLQVMGKMPMIHFVKDKEYGSISEVDNRLAVADFGEDHIPIDPADKLKSELELCVPLEASTKEKIKQLEEEHDEIEDIPLPAMPQNVLGLDYAAILNRVKKQMKKSEGIHRQSSTENEETWAKFKLSQSVNEDPLILGSGKTQREAFREFLFKRQLTRNKAKRAKNATADIEYIREELRERHLDRLQKLNLTENVDDDFIEEDVDDHHLPK</sequence>
<reference evidence="1" key="1">
    <citation type="submission" date="2022-03" db="EMBL/GenBank/DDBJ databases">
        <authorList>
            <person name="Sayadi A."/>
        </authorList>
    </citation>
    <scope>NUCLEOTIDE SEQUENCE</scope>
</reference>
<dbReference type="Pfam" id="PF02033">
    <property type="entry name" value="RBFA"/>
    <property type="match status" value="1"/>
</dbReference>
<protein>
    <recommendedName>
        <fullName evidence="3">Ribosome-binding factor A, mitochondrial</fullName>
    </recommendedName>
</protein>
<evidence type="ECO:0000313" key="2">
    <source>
        <dbReference type="Proteomes" id="UP001152888"/>
    </source>
</evidence>
<dbReference type="PANTHER" id="PTHR14725:SF0">
    <property type="entry name" value="RIBOSOME-BINDING FACTOR A, MITOCHONDRIAL-RELATED"/>
    <property type="match status" value="1"/>
</dbReference>
<keyword evidence="2" id="KW-1185">Reference proteome</keyword>
<dbReference type="Proteomes" id="UP001152888">
    <property type="component" value="Unassembled WGS sequence"/>
</dbReference>
<proteinExistence type="predicted"/>
<name>A0A9P0KQV3_ACAOB</name>
<dbReference type="SUPFAM" id="SSF89919">
    <property type="entry name" value="Ribosome-binding factor A, RbfA"/>
    <property type="match status" value="1"/>
</dbReference>
<dbReference type="PANTHER" id="PTHR14725">
    <property type="entry name" value="RIBOSOME-BINDING FACTOR A, MITOCHONDRIAL-RELATED"/>
    <property type="match status" value="1"/>
</dbReference>
<gene>
    <name evidence="1" type="ORF">ACAOBT_LOCUS13580</name>
</gene>
<dbReference type="InterPro" id="IPR015946">
    <property type="entry name" value="KH_dom-like_a/b"/>
</dbReference>
<accession>A0A9P0KQV3</accession>
<dbReference type="OrthoDB" id="418445at2759"/>
<evidence type="ECO:0000313" key="1">
    <source>
        <dbReference type="EMBL" id="CAH1979691.1"/>
    </source>
</evidence>
<comment type="caution">
    <text evidence="1">The sequence shown here is derived from an EMBL/GenBank/DDBJ whole genome shotgun (WGS) entry which is preliminary data.</text>
</comment>
<evidence type="ECO:0008006" key="3">
    <source>
        <dbReference type="Google" id="ProtNLM"/>
    </source>
</evidence>
<dbReference type="InterPro" id="IPR023799">
    <property type="entry name" value="RbfA_dom_sf"/>
</dbReference>
<dbReference type="EMBL" id="CAKOFQ010006883">
    <property type="protein sequence ID" value="CAH1979691.1"/>
    <property type="molecule type" value="Genomic_DNA"/>
</dbReference>
<organism evidence="1 2">
    <name type="scientific">Acanthoscelides obtectus</name>
    <name type="common">Bean weevil</name>
    <name type="synonym">Bruchus obtectus</name>
    <dbReference type="NCBI Taxonomy" id="200917"/>
    <lineage>
        <taxon>Eukaryota</taxon>
        <taxon>Metazoa</taxon>
        <taxon>Ecdysozoa</taxon>
        <taxon>Arthropoda</taxon>
        <taxon>Hexapoda</taxon>
        <taxon>Insecta</taxon>
        <taxon>Pterygota</taxon>
        <taxon>Neoptera</taxon>
        <taxon>Endopterygota</taxon>
        <taxon>Coleoptera</taxon>
        <taxon>Polyphaga</taxon>
        <taxon>Cucujiformia</taxon>
        <taxon>Chrysomeloidea</taxon>
        <taxon>Chrysomelidae</taxon>
        <taxon>Bruchinae</taxon>
        <taxon>Bruchini</taxon>
        <taxon>Acanthoscelides</taxon>
    </lineage>
</organism>
<dbReference type="GO" id="GO:0006364">
    <property type="term" value="P:rRNA processing"/>
    <property type="evidence" value="ECO:0007669"/>
    <property type="project" value="InterPro"/>
</dbReference>
<dbReference type="InterPro" id="IPR000238">
    <property type="entry name" value="RbfA"/>
</dbReference>
<dbReference type="InterPro" id="IPR039212">
    <property type="entry name" value="RBFA_mitochondrial"/>
</dbReference>